<name>A0A5M3MFJ1_CONPW</name>
<dbReference type="OMA" id="RADPPSC"/>
<gene>
    <name evidence="1" type="ORF">CONPUDRAFT_62453</name>
</gene>
<feature type="non-terminal residue" evidence="1">
    <location>
        <position position="1"/>
    </location>
</feature>
<comment type="caution">
    <text evidence="1">The sequence shown here is derived from an EMBL/GenBank/DDBJ whole genome shotgun (WGS) entry which is preliminary data.</text>
</comment>
<dbReference type="GeneID" id="19208237"/>
<dbReference type="RefSeq" id="XP_007772376.1">
    <property type="nucleotide sequence ID" value="XM_007774186.1"/>
</dbReference>
<dbReference type="Proteomes" id="UP000053558">
    <property type="component" value="Unassembled WGS sequence"/>
</dbReference>
<dbReference type="AlphaFoldDB" id="A0A5M3MFJ1"/>
<keyword evidence="2" id="KW-1185">Reference proteome</keyword>
<evidence type="ECO:0000313" key="2">
    <source>
        <dbReference type="Proteomes" id="UP000053558"/>
    </source>
</evidence>
<reference evidence="2" key="1">
    <citation type="journal article" date="2012" name="Science">
        <title>The Paleozoic origin of enzymatic lignin decomposition reconstructed from 31 fungal genomes.</title>
        <authorList>
            <person name="Floudas D."/>
            <person name="Binder M."/>
            <person name="Riley R."/>
            <person name="Barry K."/>
            <person name="Blanchette R.A."/>
            <person name="Henrissat B."/>
            <person name="Martinez A.T."/>
            <person name="Otillar R."/>
            <person name="Spatafora J.W."/>
            <person name="Yadav J.S."/>
            <person name="Aerts A."/>
            <person name="Benoit I."/>
            <person name="Boyd A."/>
            <person name="Carlson A."/>
            <person name="Copeland A."/>
            <person name="Coutinho P.M."/>
            <person name="de Vries R.P."/>
            <person name="Ferreira P."/>
            <person name="Findley K."/>
            <person name="Foster B."/>
            <person name="Gaskell J."/>
            <person name="Glotzer D."/>
            <person name="Gorecki P."/>
            <person name="Heitman J."/>
            <person name="Hesse C."/>
            <person name="Hori C."/>
            <person name="Igarashi K."/>
            <person name="Jurgens J.A."/>
            <person name="Kallen N."/>
            <person name="Kersten P."/>
            <person name="Kohler A."/>
            <person name="Kuees U."/>
            <person name="Kumar T.K.A."/>
            <person name="Kuo A."/>
            <person name="LaButti K."/>
            <person name="Larrondo L.F."/>
            <person name="Lindquist E."/>
            <person name="Ling A."/>
            <person name="Lombard V."/>
            <person name="Lucas S."/>
            <person name="Lundell T."/>
            <person name="Martin R."/>
            <person name="McLaughlin D.J."/>
            <person name="Morgenstern I."/>
            <person name="Morin E."/>
            <person name="Murat C."/>
            <person name="Nagy L.G."/>
            <person name="Nolan M."/>
            <person name="Ohm R.A."/>
            <person name="Patyshakuliyeva A."/>
            <person name="Rokas A."/>
            <person name="Ruiz-Duenas F.J."/>
            <person name="Sabat G."/>
            <person name="Salamov A."/>
            <person name="Samejima M."/>
            <person name="Schmutz J."/>
            <person name="Slot J.C."/>
            <person name="St John F."/>
            <person name="Stenlid J."/>
            <person name="Sun H."/>
            <person name="Sun S."/>
            <person name="Syed K."/>
            <person name="Tsang A."/>
            <person name="Wiebenga A."/>
            <person name="Young D."/>
            <person name="Pisabarro A."/>
            <person name="Eastwood D.C."/>
            <person name="Martin F."/>
            <person name="Cullen D."/>
            <person name="Grigoriev I.V."/>
            <person name="Hibbett D.S."/>
        </authorList>
    </citation>
    <scope>NUCLEOTIDE SEQUENCE [LARGE SCALE GENOMIC DNA]</scope>
    <source>
        <strain evidence="2">RWD-64-598 SS2</strain>
    </source>
</reference>
<protein>
    <recommendedName>
        <fullName evidence="3">Reverse transcriptase zinc-binding domain-containing protein</fullName>
    </recommendedName>
</protein>
<organism evidence="1 2">
    <name type="scientific">Coniophora puteana (strain RWD-64-598)</name>
    <name type="common">Brown rot fungus</name>
    <dbReference type="NCBI Taxonomy" id="741705"/>
    <lineage>
        <taxon>Eukaryota</taxon>
        <taxon>Fungi</taxon>
        <taxon>Dikarya</taxon>
        <taxon>Basidiomycota</taxon>
        <taxon>Agaricomycotina</taxon>
        <taxon>Agaricomycetes</taxon>
        <taxon>Agaricomycetidae</taxon>
        <taxon>Boletales</taxon>
        <taxon>Coniophorineae</taxon>
        <taxon>Coniophoraceae</taxon>
        <taxon>Coniophora</taxon>
    </lineage>
</organism>
<accession>A0A5M3MFJ1</accession>
<dbReference type="OrthoDB" id="3267074at2759"/>
<sequence>IFRLRTGHIQLNKHMSRIDPSISPLCPGCHSAPESVHHFLAACPAYRAARDRLQGAMRSRRALDVNKLLSDPELARPLLAYVHATARFSSSLGSLEPPRNPA</sequence>
<evidence type="ECO:0008006" key="3">
    <source>
        <dbReference type="Google" id="ProtNLM"/>
    </source>
</evidence>
<proteinExistence type="predicted"/>
<evidence type="ECO:0000313" key="1">
    <source>
        <dbReference type="EMBL" id="EIW77385.1"/>
    </source>
</evidence>
<dbReference type="KEGG" id="cput:CONPUDRAFT_62453"/>
<dbReference type="EMBL" id="JH711584">
    <property type="protein sequence ID" value="EIW77385.1"/>
    <property type="molecule type" value="Genomic_DNA"/>
</dbReference>